<feature type="transmembrane region" description="Helical" evidence="13">
    <location>
        <begin position="223"/>
        <end position="244"/>
    </location>
</feature>
<comment type="function">
    <text evidence="10">Part of the tectonic-like complex which is required for tissue-specific ciliogenesis and may regulate ciliary membrane composition.</text>
</comment>
<keyword evidence="7 13" id="KW-0472">Membrane</keyword>
<keyword evidence="4 13" id="KW-0812">Transmembrane</keyword>
<keyword evidence="9" id="KW-0966">Cell projection</keyword>
<protein>
    <recommendedName>
        <fullName evidence="11">Transmembrane protein 216</fullName>
    </recommendedName>
</protein>
<sequence>MFLGTLKGINWMCFPEAAGCLCPPGVTAALPTALHRNPAQRCACSRGTGIFPCSSEGFLSQWRRGGVVWRDGDSNPRGGSHRSSDHREAAIAPRLRCKSCSSSTAGTAPRIFSWKRSCSYTKVSPSLQNSSRSRRDGQESGAEGGAYPAVLLLPYPVSNLVLDVVLLLLYLGIEATRIFFGSKGNLCQRKVPLSLSLALTVPAAVLAVYYLLLQTYSLRLEAFLSAILLLFYGLELLLGFLALLSFSRCCIPGTGGPGAGAARLVWCPHIPLSLSFSTARIPTEDTAQGHREASPGPAPLLSPGKGEDPTFPTAPFTCCHLDTSLPFFLLPTSPGTCCHMNSSLPFPTSHFTHSPLDISIPPFPLPTPLGLLRA</sequence>
<feature type="region of interest" description="Disordered" evidence="12">
    <location>
        <begin position="70"/>
        <end position="89"/>
    </location>
</feature>
<dbReference type="GO" id="GO:0016020">
    <property type="term" value="C:membrane"/>
    <property type="evidence" value="ECO:0007669"/>
    <property type="project" value="UniProtKB-SubCell"/>
</dbReference>
<evidence type="ECO:0000256" key="7">
    <source>
        <dbReference type="ARBA" id="ARBA00023136"/>
    </source>
</evidence>
<dbReference type="GO" id="GO:0035869">
    <property type="term" value="C:ciliary transition zone"/>
    <property type="evidence" value="ECO:0007669"/>
    <property type="project" value="TreeGrafter"/>
</dbReference>
<evidence type="ECO:0000256" key="11">
    <source>
        <dbReference type="ARBA" id="ARBA00039543"/>
    </source>
</evidence>
<feature type="region of interest" description="Disordered" evidence="12">
    <location>
        <begin position="285"/>
        <end position="305"/>
    </location>
</feature>
<dbReference type="AlphaFoldDB" id="A0A8C3NR75"/>
<evidence type="ECO:0000256" key="8">
    <source>
        <dbReference type="ARBA" id="ARBA00023212"/>
    </source>
</evidence>
<evidence type="ECO:0000256" key="3">
    <source>
        <dbReference type="ARBA" id="ARBA00022490"/>
    </source>
</evidence>
<reference evidence="14" key="2">
    <citation type="submission" date="2025-09" db="UniProtKB">
        <authorList>
            <consortium name="Ensembl"/>
        </authorList>
    </citation>
    <scope>IDENTIFICATION</scope>
</reference>
<evidence type="ECO:0000313" key="15">
    <source>
        <dbReference type="Proteomes" id="UP000694396"/>
    </source>
</evidence>
<evidence type="ECO:0000256" key="10">
    <source>
        <dbReference type="ARBA" id="ARBA00037712"/>
    </source>
</evidence>
<dbReference type="PANTHER" id="PTHR13531:SF5">
    <property type="entry name" value="TRANSMEMBRANE PROTEIN 216"/>
    <property type="match status" value="1"/>
</dbReference>
<proteinExistence type="predicted"/>
<evidence type="ECO:0000256" key="4">
    <source>
        <dbReference type="ARBA" id="ARBA00022692"/>
    </source>
</evidence>
<reference evidence="14" key="1">
    <citation type="submission" date="2025-08" db="UniProtKB">
        <authorList>
            <consortium name="Ensembl"/>
        </authorList>
    </citation>
    <scope>IDENTIFICATION</scope>
</reference>
<organism evidence="14 15">
    <name type="scientific">Cyanoderma ruficeps</name>
    <name type="common">rufous-capped babbler</name>
    <dbReference type="NCBI Taxonomy" id="181631"/>
    <lineage>
        <taxon>Eukaryota</taxon>
        <taxon>Metazoa</taxon>
        <taxon>Chordata</taxon>
        <taxon>Craniata</taxon>
        <taxon>Vertebrata</taxon>
        <taxon>Euteleostomi</taxon>
        <taxon>Archelosauria</taxon>
        <taxon>Archosauria</taxon>
        <taxon>Dinosauria</taxon>
        <taxon>Saurischia</taxon>
        <taxon>Theropoda</taxon>
        <taxon>Coelurosauria</taxon>
        <taxon>Aves</taxon>
        <taxon>Neognathae</taxon>
        <taxon>Neoaves</taxon>
        <taxon>Telluraves</taxon>
        <taxon>Australaves</taxon>
        <taxon>Passeriformes</taxon>
        <taxon>Sylvioidea</taxon>
        <taxon>Timaliidae</taxon>
        <taxon>Cyanoderma</taxon>
    </lineage>
</organism>
<dbReference type="Proteomes" id="UP000694396">
    <property type="component" value="Unplaced"/>
</dbReference>
<accession>A0A8C3NR75</accession>
<feature type="transmembrane region" description="Helical" evidence="13">
    <location>
        <begin position="160"/>
        <end position="180"/>
    </location>
</feature>
<comment type="subcellular location">
    <subcellularLocation>
        <location evidence="1">Cytoplasm</location>
        <location evidence="1">Cytoskeleton</location>
        <location evidence="1">Cilium basal body</location>
    </subcellularLocation>
    <subcellularLocation>
        <location evidence="2">Membrane</location>
        <topology evidence="2">Multi-pass membrane protein</topology>
    </subcellularLocation>
</comment>
<keyword evidence="6 13" id="KW-1133">Transmembrane helix</keyword>
<dbReference type="PANTHER" id="PTHR13531">
    <property type="entry name" value="GEO07735P1-RELATED-RELATED"/>
    <property type="match status" value="1"/>
</dbReference>
<evidence type="ECO:0000256" key="13">
    <source>
        <dbReference type="SAM" id="Phobius"/>
    </source>
</evidence>
<keyword evidence="8" id="KW-0206">Cytoskeleton</keyword>
<evidence type="ECO:0000313" key="14">
    <source>
        <dbReference type="Ensembl" id="ENSCRFP00000001689.1"/>
    </source>
</evidence>
<dbReference type="GO" id="GO:1905515">
    <property type="term" value="P:non-motile cilium assembly"/>
    <property type="evidence" value="ECO:0007669"/>
    <property type="project" value="TreeGrafter"/>
</dbReference>
<feature type="region of interest" description="Disordered" evidence="12">
    <location>
        <begin position="123"/>
        <end position="142"/>
    </location>
</feature>
<evidence type="ECO:0000256" key="2">
    <source>
        <dbReference type="ARBA" id="ARBA00004141"/>
    </source>
</evidence>
<dbReference type="Ensembl" id="ENSCRFT00000001764.1">
    <property type="protein sequence ID" value="ENSCRFP00000001689.1"/>
    <property type="gene ID" value="ENSCRFG00000001412.1"/>
</dbReference>
<dbReference type="Pfam" id="PF09799">
    <property type="entry name" value="Transmemb_17"/>
    <property type="match status" value="1"/>
</dbReference>
<keyword evidence="5" id="KW-0970">Cilium biogenesis/degradation</keyword>
<dbReference type="InterPro" id="IPR019184">
    <property type="entry name" value="Uncharacterised_TM-17"/>
</dbReference>
<keyword evidence="3" id="KW-0963">Cytoplasm</keyword>
<keyword evidence="15" id="KW-1185">Reference proteome</keyword>
<evidence type="ECO:0000256" key="1">
    <source>
        <dbReference type="ARBA" id="ARBA00004120"/>
    </source>
</evidence>
<evidence type="ECO:0000256" key="9">
    <source>
        <dbReference type="ARBA" id="ARBA00023273"/>
    </source>
</evidence>
<name>A0A8C3NR75_9PASS</name>
<evidence type="ECO:0000256" key="12">
    <source>
        <dbReference type="SAM" id="MobiDB-lite"/>
    </source>
</evidence>
<evidence type="ECO:0000256" key="5">
    <source>
        <dbReference type="ARBA" id="ARBA00022794"/>
    </source>
</evidence>
<evidence type="ECO:0000256" key="6">
    <source>
        <dbReference type="ARBA" id="ARBA00022989"/>
    </source>
</evidence>
<feature type="transmembrane region" description="Helical" evidence="13">
    <location>
        <begin position="192"/>
        <end position="211"/>
    </location>
</feature>